<dbReference type="InterPro" id="IPR036390">
    <property type="entry name" value="WH_DNA-bd_sf"/>
</dbReference>
<feature type="domain" description="HTH deoR-type" evidence="5">
    <location>
        <begin position="5"/>
        <end position="60"/>
    </location>
</feature>
<protein>
    <submittedName>
        <fullName evidence="6">DeoR/GlpR transcriptional regulator</fullName>
    </submittedName>
</protein>
<dbReference type="Proteomes" id="UP000539372">
    <property type="component" value="Unassembled WGS sequence"/>
</dbReference>
<dbReference type="SUPFAM" id="SSF100950">
    <property type="entry name" value="NagB/RpiA/CoA transferase-like"/>
    <property type="match status" value="1"/>
</dbReference>
<dbReference type="SMART" id="SM01134">
    <property type="entry name" value="DeoRC"/>
    <property type="match status" value="1"/>
</dbReference>
<dbReference type="GO" id="GO:0003677">
    <property type="term" value="F:DNA binding"/>
    <property type="evidence" value="ECO:0007669"/>
    <property type="project" value="UniProtKB-KW"/>
</dbReference>
<dbReference type="PANTHER" id="PTHR30363">
    <property type="entry name" value="HTH-TYPE TRANSCRIPTIONAL REGULATOR SRLR-RELATED"/>
    <property type="match status" value="1"/>
</dbReference>
<dbReference type="PROSITE" id="PS00894">
    <property type="entry name" value="HTH_DEOR_1"/>
    <property type="match status" value="1"/>
</dbReference>
<dbReference type="InterPro" id="IPR050313">
    <property type="entry name" value="Carb_Metab_HTH_regulators"/>
</dbReference>
<evidence type="ECO:0000256" key="3">
    <source>
        <dbReference type="ARBA" id="ARBA00023125"/>
    </source>
</evidence>
<dbReference type="PROSITE" id="PS51000">
    <property type="entry name" value="HTH_DEOR_2"/>
    <property type="match status" value="1"/>
</dbReference>
<dbReference type="InterPro" id="IPR001034">
    <property type="entry name" value="DeoR_HTH"/>
</dbReference>
<name>A0A7Y0HEE4_9PROT</name>
<dbReference type="InterPro" id="IPR018356">
    <property type="entry name" value="Tscrpt_reg_HTH_DeoR_CS"/>
</dbReference>
<evidence type="ECO:0000256" key="4">
    <source>
        <dbReference type="ARBA" id="ARBA00023163"/>
    </source>
</evidence>
<gene>
    <name evidence="6" type="ORF">HH303_00120</name>
</gene>
<dbReference type="InterPro" id="IPR014036">
    <property type="entry name" value="DeoR-like_C"/>
</dbReference>
<dbReference type="EMBL" id="JABBNT010000001">
    <property type="protein sequence ID" value="NMM42862.1"/>
    <property type="molecule type" value="Genomic_DNA"/>
</dbReference>
<keyword evidence="3" id="KW-0238">DNA-binding</keyword>
<dbReference type="SUPFAM" id="SSF46785">
    <property type="entry name" value="Winged helix' DNA-binding domain"/>
    <property type="match status" value="1"/>
</dbReference>
<dbReference type="InterPro" id="IPR037171">
    <property type="entry name" value="NagB/RpiA_transferase-like"/>
</dbReference>
<evidence type="ECO:0000313" key="7">
    <source>
        <dbReference type="Proteomes" id="UP000539372"/>
    </source>
</evidence>
<organism evidence="6 7">
    <name type="scientific">Pacificispira spongiicola</name>
    <dbReference type="NCBI Taxonomy" id="2729598"/>
    <lineage>
        <taxon>Bacteria</taxon>
        <taxon>Pseudomonadati</taxon>
        <taxon>Pseudomonadota</taxon>
        <taxon>Alphaproteobacteria</taxon>
        <taxon>Rhodospirillales</taxon>
        <taxon>Rhodospirillaceae</taxon>
        <taxon>Pacificispira</taxon>
    </lineage>
</organism>
<accession>A0A7Y0HEE4</accession>
<evidence type="ECO:0000313" key="6">
    <source>
        <dbReference type="EMBL" id="NMM42862.1"/>
    </source>
</evidence>
<sequence>MVGDITERQAQIAERVRERGFQTVADLATHFDVTTQTIRRDISELAELGVLKRRHGGVELPVPTANLSFGQRRILNFDAKQRIARTVARHVPNGASVAVSIGTTPELVIHALSAHLHLKVYTNNIMAALTACAIPTAEVTIPGGPLRSAERDVVGSAVEDFFARYKVDIGIYGVGGVDATGELMDFHEEEVQVREAIRRNSRRSFLILDASKFGRAGHVRGGLIDEADVIFCDGTPPPGIAAMLRKAGRQVIYCGEEEAA</sequence>
<comment type="caution">
    <text evidence="6">The sequence shown here is derived from an EMBL/GenBank/DDBJ whole genome shotgun (WGS) entry which is preliminary data.</text>
</comment>
<dbReference type="SMART" id="SM00420">
    <property type="entry name" value="HTH_DEOR"/>
    <property type="match status" value="1"/>
</dbReference>
<dbReference type="Pfam" id="PF08220">
    <property type="entry name" value="HTH_DeoR"/>
    <property type="match status" value="1"/>
</dbReference>
<dbReference type="PANTHER" id="PTHR30363:SF4">
    <property type="entry name" value="GLYCEROL-3-PHOSPHATE REGULON REPRESSOR"/>
    <property type="match status" value="1"/>
</dbReference>
<dbReference type="InterPro" id="IPR036388">
    <property type="entry name" value="WH-like_DNA-bd_sf"/>
</dbReference>
<dbReference type="GO" id="GO:0003700">
    <property type="term" value="F:DNA-binding transcription factor activity"/>
    <property type="evidence" value="ECO:0007669"/>
    <property type="project" value="InterPro"/>
</dbReference>
<reference evidence="6 7" key="1">
    <citation type="submission" date="2020-04" db="EMBL/GenBank/DDBJ databases">
        <title>Rhodospirillaceae bacterium KN72 isolated from deep sea.</title>
        <authorList>
            <person name="Zhang D.-C."/>
        </authorList>
    </citation>
    <scope>NUCLEOTIDE SEQUENCE [LARGE SCALE GENOMIC DNA]</scope>
    <source>
        <strain evidence="6 7">KN72</strain>
    </source>
</reference>
<evidence type="ECO:0000256" key="2">
    <source>
        <dbReference type="ARBA" id="ARBA00023015"/>
    </source>
</evidence>
<dbReference type="PRINTS" id="PR00037">
    <property type="entry name" value="HTHLACR"/>
</dbReference>
<evidence type="ECO:0000256" key="1">
    <source>
        <dbReference type="ARBA" id="ARBA00022491"/>
    </source>
</evidence>
<dbReference type="RefSeq" id="WP_169623184.1">
    <property type="nucleotide sequence ID" value="NZ_JABBNT010000001.1"/>
</dbReference>
<keyword evidence="7" id="KW-1185">Reference proteome</keyword>
<dbReference type="Gene3D" id="3.30.750.70">
    <property type="entry name" value="4-hydroxybutyrate coenzyme like domains"/>
    <property type="match status" value="1"/>
</dbReference>
<dbReference type="Gene3D" id="1.10.10.10">
    <property type="entry name" value="Winged helix-like DNA-binding domain superfamily/Winged helix DNA-binding domain"/>
    <property type="match status" value="1"/>
</dbReference>
<keyword evidence="2" id="KW-0805">Transcription regulation</keyword>
<keyword evidence="1" id="KW-0678">Repressor</keyword>
<keyword evidence="4" id="KW-0804">Transcription</keyword>
<proteinExistence type="predicted"/>
<dbReference type="AlphaFoldDB" id="A0A7Y0HEE4"/>
<dbReference type="Pfam" id="PF00455">
    <property type="entry name" value="DeoRC"/>
    <property type="match status" value="1"/>
</dbReference>
<evidence type="ECO:0000259" key="5">
    <source>
        <dbReference type="PROSITE" id="PS51000"/>
    </source>
</evidence>